<feature type="domain" description="Phage tail lysozyme" evidence="2">
    <location>
        <begin position="108"/>
        <end position="243"/>
    </location>
</feature>
<evidence type="ECO:0000259" key="2">
    <source>
        <dbReference type="Pfam" id="PF18013"/>
    </source>
</evidence>
<comment type="caution">
    <text evidence="3">The sequence shown here is derived from an EMBL/GenBank/DDBJ whole genome shotgun (WGS) entry which is preliminary data.</text>
</comment>
<dbReference type="Pfam" id="PF18013">
    <property type="entry name" value="Phage_lysozyme2"/>
    <property type="match status" value="1"/>
</dbReference>
<reference evidence="3 4" key="1">
    <citation type="submission" date="2008-03" db="EMBL/GenBank/DDBJ databases">
        <title>Sequencing of the draft genome and assembly of Burkholderia graminis C4D1M.</title>
        <authorList>
            <consortium name="US DOE Joint Genome Institute (JGI-PGF)"/>
            <person name="Copeland A."/>
            <person name="Lucas S."/>
            <person name="Lapidus A."/>
            <person name="Glavina del Rio T."/>
            <person name="Dalin E."/>
            <person name="Tice H."/>
            <person name="Bruce D."/>
            <person name="Goodwin L."/>
            <person name="Pitluck S."/>
            <person name="Larimer F."/>
            <person name="Land M.L."/>
            <person name="Hauser L."/>
            <person name="Tiedje J."/>
            <person name="Richardson P."/>
        </authorList>
    </citation>
    <scope>NUCLEOTIDE SEQUENCE [LARGE SCALE GENOMIC DNA]</scope>
    <source>
        <strain evidence="4">ATCC 700544 / DSM 17151 / LMG 18924 / NCIMB 13744 / C4D1M</strain>
    </source>
</reference>
<evidence type="ECO:0000313" key="3">
    <source>
        <dbReference type="EMBL" id="EDT13203.1"/>
    </source>
</evidence>
<gene>
    <name evidence="3" type="ORF">BgramDRAFT_0583</name>
</gene>
<dbReference type="AlphaFoldDB" id="B1FTE2"/>
<evidence type="ECO:0000256" key="1">
    <source>
        <dbReference type="SAM" id="MobiDB-lite"/>
    </source>
</evidence>
<dbReference type="Gene3D" id="1.10.530.10">
    <property type="match status" value="1"/>
</dbReference>
<dbReference type="EMBL" id="ABLD01000001">
    <property type="protein sequence ID" value="EDT13203.1"/>
    <property type="molecule type" value="Genomic_DNA"/>
</dbReference>
<dbReference type="Proteomes" id="UP000005045">
    <property type="component" value="Unassembled WGS sequence"/>
</dbReference>
<feature type="compositionally biased region" description="Low complexity" evidence="1">
    <location>
        <begin position="45"/>
        <end position="71"/>
    </location>
</feature>
<evidence type="ECO:0000313" key="4">
    <source>
        <dbReference type="Proteomes" id="UP000005045"/>
    </source>
</evidence>
<dbReference type="RefSeq" id="WP_006047140.1">
    <property type="nucleotide sequence ID" value="NZ_ABLD01000001.1"/>
</dbReference>
<organism evidence="3 4">
    <name type="scientific">Paraburkholderia graminis (strain ATCC 700544 / DSM 17151 / LMG 18924 / NCIMB 13744 / C4D1M)</name>
    <dbReference type="NCBI Taxonomy" id="396598"/>
    <lineage>
        <taxon>Bacteria</taxon>
        <taxon>Pseudomonadati</taxon>
        <taxon>Pseudomonadota</taxon>
        <taxon>Betaproteobacteria</taxon>
        <taxon>Burkholderiales</taxon>
        <taxon>Burkholderiaceae</taxon>
        <taxon>Paraburkholderia</taxon>
    </lineage>
</organism>
<keyword evidence="4" id="KW-1185">Reference proteome</keyword>
<sequence>MIDAAELKRLDQLIHQLGPGGSGTGSASDENIAREIEQILADLFSDSGASGSGMPSMPSLPSMPSMPSRPSTTRAAPASYRSTSTTGGVPAGDGSGQSSSASTPEAKKTAQYFMTNLQRDFGLTRNQAAGVVANLWHESGGMNPGINQGGAIGAPNSNMQSGYGIAQWTGSRKQDYLDYCSANHLDPSSEQANYGFLKHELQTTQAGAIDAIKSTQSAQDATVVFCNTFERPGDPQMSSRLADLQYVLTA</sequence>
<accession>B1FTE2</accession>
<dbReference type="OrthoDB" id="6193971at2"/>
<name>B1FTE2_PARG4</name>
<dbReference type="InterPro" id="IPR041219">
    <property type="entry name" value="Phage_lysozyme2"/>
</dbReference>
<proteinExistence type="predicted"/>
<feature type="region of interest" description="Disordered" evidence="1">
    <location>
        <begin position="43"/>
        <end position="106"/>
    </location>
</feature>
<protein>
    <recommendedName>
        <fullName evidence="2">Phage tail lysozyme domain-containing protein</fullName>
    </recommendedName>
</protein>